<evidence type="ECO:0000313" key="4">
    <source>
        <dbReference type="Proteomes" id="UP001430796"/>
    </source>
</evidence>
<dbReference type="Gene3D" id="3.30.70.1430">
    <property type="entry name" value="Multidrug efflux transporter AcrB pore domain"/>
    <property type="match status" value="2"/>
</dbReference>
<name>A0ABS9HPJ8_9GAMM</name>
<keyword evidence="2" id="KW-1133">Transmembrane helix</keyword>
<protein>
    <submittedName>
        <fullName evidence="3">Efflux RND transporter permease subunit</fullName>
    </submittedName>
</protein>
<proteinExistence type="predicted"/>
<dbReference type="SUPFAM" id="SSF82866">
    <property type="entry name" value="Multidrug efflux transporter AcrB transmembrane domain"/>
    <property type="match status" value="2"/>
</dbReference>
<accession>A0ABS9HPJ8</accession>
<feature type="compositionally biased region" description="Basic and acidic residues" evidence="1">
    <location>
        <begin position="1"/>
        <end position="14"/>
    </location>
</feature>
<sequence>MKHAPNEPHGHDASTGRGGGLVEFSTRRRVTIWMITISMLLFGAISLGNLKVNLLPDLSFPTLTVRTEYTGAAPSEIETLITEPVEEAVGVVKGLRKLKSVSRTGQSDVVLEFAWGTDMDKAMLEVRDKIEVLQLPQEAEQPVLLRFNPSTEPIVRLALSVKDEGAAAEGSALRSLTEMRRYADDDLKKKLEPVEGVAAVKVGGGLEDEIQVDIDQQKLAQLNLPIDTVINRLQQENVNVSGGRLEEGSQRYLVRTVNQFASVEEIREMLVTTQSVGGSDAASAAEQMARVAAATGDASAMAAAASVQNASSSGQNVAAGGMPVRLKDIAEVRQGYKEREAIIRLAGKEAVELAIYKEGDANTVSTADEVHKRLKQIESTLPAQFELTVIEDQSQFIRSAISDVKKDAVIGGVLAILIIFLFLRDGWSTFVISLSLPVSIVTTFFFMGQMDLSLNVMSLGGLALATGLVVDDSIVVLESIAKARERGLGILEAAIVGTREVSMAVVASTLTTIAVFLPLVFVEGIAGQLFRDQALTVALAIAISLLVSMTLIPMLSSLKGRAPMSFPEEPAHPRWQPKSKLQKPVAATGRGIGAAIRGAVFGIAWLVVRAWRGAVAVIGPVMRKASDIAMAPYGRAERGYLRLLPAALARPGLVLGVAALAFAASLAIVPMLGTDLIPQLAQDRFEMTVKLPPGTPLRDTDALVQDIQRRHSSDPGVRTMFGVSGSGTRLDANPTESGENIGKISIVMADGGSEKIEAEETERLRETMQAHPGAQVDFSRPELFSFSTPLEIELRGEDLGVLQEAGQQMAAMLRGNDNYADVTSTVEQGFPEIQIRFDQDRAGALGLTTREIADAVVKKVRGEVATRYSFRDRKIDVLVRAQESDRASVEDIRRLIVNPGSSRPVTLESVAEVLATTGPSEIHRADQVRVAVVSANLRGIDLGTAVEEVQKMVDERPLAPGVRMHIGGQGEELAESVASLVFAFGLAIFLVYLVMASQFESLLHPFVILFTIPLAMVGAVLALMLTGNTISVVVFIGLILLVGLVTKNAIILIDKVNQLREAGLAKREALVEGARSRLRPIVMTTLCTLFGFLPLAIAMGEGAEVRSPMAITVIGGLLVSTLLTLVVIPVVYDLLDRRGDEYYRERGRRGLHVGAALPGSGEGGLQTGEQQA</sequence>
<feature type="transmembrane region" description="Helical" evidence="2">
    <location>
        <begin position="1081"/>
        <end position="1099"/>
    </location>
</feature>
<dbReference type="SUPFAM" id="SSF82693">
    <property type="entry name" value="Multidrug efflux transporter AcrB pore domain, PN1, PN2, PC1 and PC2 subdomains"/>
    <property type="match status" value="2"/>
</dbReference>
<dbReference type="Gene3D" id="3.30.2090.10">
    <property type="entry name" value="Multidrug efflux transporter AcrB TolC docking domain, DN and DC subdomains"/>
    <property type="match status" value="2"/>
</dbReference>
<feature type="transmembrane region" description="Helical" evidence="2">
    <location>
        <begin position="1030"/>
        <end position="1050"/>
    </location>
</feature>
<keyword evidence="4" id="KW-1185">Reference proteome</keyword>
<reference evidence="3" key="2">
    <citation type="submission" date="2022-01" db="EMBL/GenBank/DDBJ databases">
        <authorList>
            <person name="Zhou L.Y."/>
        </authorList>
    </citation>
    <scope>NUCLEOTIDE SEQUENCE</scope>
    <source>
        <strain evidence="3">TLK-CK17</strain>
    </source>
</reference>
<feature type="transmembrane region" description="Helical" evidence="2">
    <location>
        <begin position="408"/>
        <end position="424"/>
    </location>
</feature>
<comment type="caution">
    <text evidence="3">The sequence shown here is derived from an EMBL/GenBank/DDBJ whole genome shotgun (WGS) entry which is preliminary data.</text>
</comment>
<feature type="transmembrane region" description="Helical" evidence="2">
    <location>
        <begin position="977"/>
        <end position="995"/>
    </location>
</feature>
<keyword evidence="2" id="KW-0472">Membrane</keyword>
<dbReference type="PRINTS" id="PR00702">
    <property type="entry name" value="ACRIFLAVINRP"/>
</dbReference>
<dbReference type="Proteomes" id="UP001430796">
    <property type="component" value="Unassembled WGS sequence"/>
</dbReference>
<feature type="transmembrane region" description="Helical" evidence="2">
    <location>
        <begin position="534"/>
        <end position="555"/>
    </location>
</feature>
<dbReference type="SUPFAM" id="SSF82714">
    <property type="entry name" value="Multidrug efflux transporter AcrB TolC docking domain, DN and DC subdomains"/>
    <property type="match status" value="2"/>
</dbReference>
<feature type="transmembrane region" description="Helical" evidence="2">
    <location>
        <begin position="1111"/>
        <end position="1135"/>
    </location>
</feature>
<dbReference type="InterPro" id="IPR001036">
    <property type="entry name" value="Acrflvin-R"/>
</dbReference>
<dbReference type="PANTHER" id="PTHR32063">
    <property type="match status" value="1"/>
</dbReference>
<dbReference type="EMBL" id="JAKJPO010000001">
    <property type="protein sequence ID" value="MCF7220528.1"/>
    <property type="molecule type" value="Genomic_DNA"/>
</dbReference>
<evidence type="ECO:0000256" key="2">
    <source>
        <dbReference type="SAM" id="Phobius"/>
    </source>
</evidence>
<feature type="transmembrane region" description="Helical" evidence="2">
    <location>
        <begin position="652"/>
        <end position="673"/>
    </location>
</feature>
<feature type="transmembrane region" description="Helical" evidence="2">
    <location>
        <begin position="430"/>
        <end position="447"/>
    </location>
</feature>
<dbReference type="Pfam" id="PF00873">
    <property type="entry name" value="ACR_tran"/>
    <property type="match status" value="3"/>
</dbReference>
<feature type="region of interest" description="Disordered" evidence="1">
    <location>
        <begin position="1"/>
        <end position="20"/>
    </location>
</feature>
<dbReference type="PANTHER" id="PTHR32063:SF0">
    <property type="entry name" value="SWARMING MOTILITY PROTEIN SWRC"/>
    <property type="match status" value="1"/>
</dbReference>
<gene>
    <name evidence="3" type="ORF">L3V18_01795</name>
</gene>
<dbReference type="Gene3D" id="1.20.1640.10">
    <property type="entry name" value="Multidrug efflux transporter AcrB transmembrane domain"/>
    <property type="match status" value="2"/>
</dbReference>
<organism evidence="3 4">
    <name type="scientific">Marilutibacter chinensis</name>
    <dbReference type="NCBI Taxonomy" id="2912247"/>
    <lineage>
        <taxon>Bacteria</taxon>
        <taxon>Pseudomonadati</taxon>
        <taxon>Pseudomonadota</taxon>
        <taxon>Gammaproteobacteria</taxon>
        <taxon>Lysobacterales</taxon>
        <taxon>Lysobacteraceae</taxon>
        <taxon>Marilutibacter</taxon>
    </lineage>
</organism>
<dbReference type="RefSeq" id="WP_237053680.1">
    <property type="nucleotide sequence ID" value="NZ_JAKJPO010000001.1"/>
</dbReference>
<dbReference type="InterPro" id="IPR027463">
    <property type="entry name" value="AcrB_DN_DC_subdom"/>
</dbReference>
<evidence type="ECO:0000313" key="3">
    <source>
        <dbReference type="EMBL" id="MCF7220528.1"/>
    </source>
</evidence>
<evidence type="ECO:0000256" key="1">
    <source>
        <dbReference type="SAM" id="MobiDB-lite"/>
    </source>
</evidence>
<feature type="transmembrane region" description="Helical" evidence="2">
    <location>
        <begin position="30"/>
        <end position="50"/>
    </location>
</feature>
<feature type="transmembrane region" description="Helical" evidence="2">
    <location>
        <begin position="1002"/>
        <end position="1024"/>
    </location>
</feature>
<feature type="transmembrane region" description="Helical" evidence="2">
    <location>
        <begin position="501"/>
        <end position="522"/>
    </location>
</feature>
<feature type="region of interest" description="Disordered" evidence="1">
    <location>
        <begin position="713"/>
        <end position="737"/>
    </location>
</feature>
<feature type="transmembrane region" description="Helical" evidence="2">
    <location>
        <begin position="587"/>
        <end position="608"/>
    </location>
</feature>
<keyword evidence="2" id="KW-0812">Transmembrane</keyword>
<reference evidence="3" key="1">
    <citation type="submission" date="2022-01" db="EMBL/GenBank/DDBJ databases">
        <title>Lysobacter chinensis sp. nov., a bacterium isolated from cow dung compost.</title>
        <authorList>
            <person name="Liu Y."/>
        </authorList>
    </citation>
    <scope>NUCLEOTIDE SEQUENCE</scope>
    <source>
        <strain evidence="3">TLK-CK17</strain>
    </source>
</reference>